<dbReference type="PROSITE" id="PS51257">
    <property type="entry name" value="PROKAR_LIPOPROTEIN"/>
    <property type="match status" value="1"/>
</dbReference>
<protein>
    <recommendedName>
        <fullName evidence="4">Fibronectin type-III domain-containing protein</fullName>
    </recommendedName>
</protein>
<dbReference type="Proteomes" id="UP000615760">
    <property type="component" value="Unassembled WGS sequence"/>
</dbReference>
<dbReference type="InterPro" id="IPR036116">
    <property type="entry name" value="FN3_sf"/>
</dbReference>
<evidence type="ECO:0000313" key="2">
    <source>
        <dbReference type="EMBL" id="GGB73381.1"/>
    </source>
</evidence>
<proteinExistence type="predicted"/>
<dbReference type="SUPFAM" id="SSF49265">
    <property type="entry name" value="Fibronectin type III"/>
    <property type="match status" value="1"/>
</dbReference>
<evidence type="ECO:0000256" key="1">
    <source>
        <dbReference type="SAM" id="MobiDB-lite"/>
    </source>
</evidence>
<dbReference type="InterPro" id="IPR013783">
    <property type="entry name" value="Ig-like_fold"/>
</dbReference>
<comment type="caution">
    <text evidence="2">The sequence shown here is derived from an EMBL/GenBank/DDBJ whole genome shotgun (WGS) entry which is preliminary data.</text>
</comment>
<dbReference type="EMBL" id="BMJE01000003">
    <property type="protein sequence ID" value="GGB73381.1"/>
    <property type="molecule type" value="Genomic_DNA"/>
</dbReference>
<reference evidence="3" key="1">
    <citation type="journal article" date="2019" name="Int. J. Syst. Evol. Microbiol.">
        <title>The Global Catalogue of Microorganisms (GCM) 10K type strain sequencing project: providing services to taxonomists for standard genome sequencing and annotation.</title>
        <authorList>
            <consortium name="The Broad Institute Genomics Platform"/>
            <consortium name="The Broad Institute Genome Sequencing Center for Infectious Disease"/>
            <person name="Wu L."/>
            <person name="Ma J."/>
        </authorList>
    </citation>
    <scope>NUCLEOTIDE SEQUENCE [LARGE SCALE GENOMIC DNA]</scope>
    <source>
        <strain evidence="3">CGMCC 1.15461</strain>
    </source>
</reference>
<keyword evidence="3" id="KW-1185">Reference proteome</keyword>
<feature type="region of interest" description="Disordered" evidence="1">
    <location>
        <begin position="223"/>
        <end position="246"/>
    </location>
</feature>
<name>A0ABQ1JN99_9FLAO</name>
<evidence type="ECO:0008006" key="4">
    <source>
        <dbReference type="Google" id="ProtNLM"/>
    </source>
</evidence>
<organism evidence="2 3">
    <name type="scientific">Flavobacterium suaedae</name>
    <dbReference type="NCBI Taxonomy" id="1767027"/>
    <lineage>
        <taxon>Bacteria</taxon>
        <taxon>Pseudomonadati</taxon>
        <taxon>Bacteroidota</taxon>
        <taxon>Flavobacteriia</taxon>
        <taxon>Flavobacteriales</taxon>
        <taxon>Flavobacteriaceae</taxon>
        <taxon>Flavobacterium</taxon>
    </lineage>
</organism>
<accession>A0ABQ1JN99</accession>
<sequence length="313" mass="35382">MMKRLIYITTLWLIAIFSVSCEEVLLEEDISNRTVRLIAPVEGTEFYSTSITFNWELVEDATEYRIQIAKPDFNNTMQIVADNIIDTNSFTTQLNIGEYEWRVQALNSGYETAYTTRSVTVVSNDEFQDNSVALTAPENNLITNNASQNLIWQSVLGATNYDLQIVESSSSTIVYEEQVSNTFLDYTFPEGNFEWRVRATNGSENTLYSARSIVVDITAPNTPTLNLPEDESSSSESEVTFNWSRTPIDGSTEQDSIFIYSDEQLTNLVYEGIETSPYTTSTLGNGTYYWYVESFDEAGNISPQSTVYSFTLN</sequence>
<gene>
    <name evidence="2" type="ORF">GCM10007424_11610</name>
</gene>
<dbReference type="RefSeq" id="WP_188620317.1">
    <property type="nucleotide sequence ID" value="NZ_BMJE01000003.1"/>
</dbReference>
<dbReference type="Gene3D" id="2.60.40.10">
    <property type="entry name" value="Immunoglobulins"/>
    <property type="match status" value="3"/>
</dbReference>
<evidence type="ECO:0000313" key="3">
    <source>
        <dbReference type="Proteomes" id="UP000615760"/>
    </source>
</evidence>